<dbReference type="RefSeq" id="WP_033251653.1">
    <property type="nucleotide sequence ID" value="NZ_BSRX01000018.1"/>
</dbReference>
<protein>
    <submittedName>
        <fullName evidence="1">Uncharacterized protein</fullName>
    </submittedName>
</protein>
<dbReference type="AlphaFoldDB" id="A0A9W6PIC3"/>
<comment type="caution">
    <text evidence="1">The sequence shown here is derived from an EMBL/GenBank/DDBJ whole genome shotgun (WGS) entry which is preliminary data.</text>
</comment>
<accession>A0A9W6PIC3</accession>
<organism evidence="1 2">
    <name type="scientific">Kitasatospora phosalacinea</name>
    <dbReference type="NCBI Taxonomy" id="2065"/>
    <lineage>
        <taxon>Bacteria</taxon>
        <taxon>Bacillati</taxon>
        <taxon>Actinomycetota</taxon>
        <taxon>Actinomycetes</taxon>
        <taxon>Kitasatosporales</taxon>
        <taxon>Streptomycetaceae</taxon>
        <taxon>Kitasatospora</taxon>
    </lineage>
</organism>
<proteinExistence type="predicted"/>
<gene>
    <name evidence="1" type="ORF">Kpho01_33830</name>
</gene>
<reference evidence="1" key="1">
    <citation type="submission" date="2023-02" db="EMBL/GenBank/DDBJ databases">
        <title>Kitasatospora phosalacinea NBRC 14362.</title>
        <authorList>
            <person name="Ichikawa N."/>
            <person name="Sato H."/>
            <person name="Tonouchi N."/>
        </authorList>
    </citation>
    <scope>NUCLEOTIDE SEQUENCE</scope>
    <source>
        <strain evidence="1">NBRC 14362</strain>
    </source>
</reference>
<dbReference type="EMBL" id="BSRX01000018">
    <property type="protein sequence ID" value="GLW55372.1"/>
    <property type="molecule type" value="Genomic_DNA"/>
</dbReference>
<dbReference type="OrthoDB" id="4351182at2"/>
<sequence>MTEASRRAWEAAVRLVELLGVEVGLSEGEEGVQILLELPMEGGHDPCVEVLAVLGGADRYGHRRRSGREHLWAVFR</sequence>
<evidence type="ECO:0000313" key="1">
    <source>
        <dbReference type="EMBL" id="GLW55372.1"/>
    </source>
</evidence>
<dbReference type="Proteomes" id="UP001165143">
    <property type="component" value="Unassembled WGS sequence"/>
</dbReference>
<name>A0A9W6PIC3_9ACTN</name>
<evidence type="ECO:0000313" key="2">
    <source>
        <dbReference type="Proteomes" id="UP001165143"/>
    </source>
</evidence>